<keyword evidence="14" id="KW-1185">Reference proteome</keyword>
<dbReference type="InterPro" id="IPR050713">
    <property type="entry name" value="RTP_Phos/Ushers"/>
</dbReference>
<dbReference type="Pfam" id="PF11560">
    <property type="entry name" value="LAP2alpha"/>
    <property type="match status" value="1"/>
</dbReference>
<feature type="domain" description="Fibronectin type-III" evidence="12">
    <location>
        <begin position="2218"/>
        <end position="2305"/>
    </location>
</feature>
<keyword evidence="8" id="KW-1133">Transmembrane helix</keyword>
<feature type="domain" description="Fibronectin type-III" evidence="12">
    <location>
        <begin position="3627"/>
        <end position="3717"/>
    </location>
</feature>
<feature type="domain" description="Fibronectin type-III" evidence="12">
    <location>
        <begin position="4103"/>
        <end position="4190"/>
    </location>
</feature>
<evidence type="ECO:0000256" key="1">
    <source>
        <dbReference type="ARBA" id="ARBA00004316"/>
    </source>
</evidence>
<accession>A0ABM3ZJR2</accession>
<feature type="domain" description="Fibronectin type-III" evidence="12">
    <location>
        <begin position="1410"/>
        <end position="1529"/>
    </location>
</feature>
<dbReference type="InterPro" id="IPR013783">
    <property type="entry name" value="Ig-like_fold"/>
</dbReference>
<keyword evidence="5 6" id="KW-0424">Laminin EGF-like domain</keyword>
<feature type="domain" description="Fibronectin type-III" evidence="12">
    <location>
        <begin position="1531"/>
        <end position="1630"/>
    </location>
</feature>
<feature type="domain" description="Fibronectin type-III" evidence="12">
    <location>
        <begin position="4303"/>
        <end position="4392"/>
    </location>
</feature>
<feature type="domain" description="Fibronectin type-III" evidence="12">
    <location>
        <begin position="2786"/>
        <end position="2885"/>
    </location>
</feature>
<evidence type="ECO:0000259" key="12">
    <source>
        <dbReference type="PROSITE" id="PS50853"/>
    </source>
</evidence>
<evidence type="ECO:0000256" key="2">
    <source>
        <dbReference type="ARBA" id="ARBA00022729"/>
    </source>
</evidence>
<feature type="domain" description="Fibronectin type-III" evidence="12">
    <location>
        <begin position="2600"/>
        <end position="2697"/>
    </location>
</feature>
<keyword evidence="2 9" id="KW-0732">Signal</keyword>
<feature type="domain" description="Fibronectin type-III" evidence="12">
    <location>
        <begin position="4393"/>
        <end position="4480"/>
    </location>
</feature>
<dbReference type="SMART" id="SM00060">
    <property type="entry name" value="FN3"/>
    <property type="match status" value="32"/>
</dbReference>
<dbReference type="SMART" id="SM00560">
    <property type="entry name" value="LamGL"/>
    <property type="match status" value="1"/>
</dbReference>
<evidence type="ECO:0000313" key="14">
    <source>
        <dbReference type="Proteomes" id="UP001652622"/>
    </source>
</evidence>
<feature type="domain" description="Fibronectin type-III" evidence="12">
    <location>
        <begin position="2698"/>
        <end position="2785"/>
    </location>
</feature>
<reference evidence="15" key="1">
    <citation type="submission" date="2025-08" db="UniProtKB">
        <authorList>
            <consortium name="RefSeq"/>
        </authorList>
    </citation>
    <scope>IDENTIFICATION</scope>
    <source>
        <tissue evidence="15">Blood</tissue>
    </source>
</reference>
<dbReference type="Gene3D" id="1.10.287.3160">
    <property type="match status" value="1"/>
</dbReference>
<feature type="domain" description="Laminin G" evidence="10">
    <location>
        <begin position="1679"/>
        <end position="1874"/>
    </location>
</feature>
<dbReference type="RefSeq" id="XP_060548612.1">
    <property type="nucleotide sequence ID" value="XM_060692629.1"/>
</dbReference>
<keyword evidence="3 6" id="KW-1015">Disulfide bond</keyword>
<feature type="domain" description="Fibronectin type-III" evidence="12">
    <location>
        <begin position="4481"/>
        <end position="4565"/>
    </location>
</feature>
<organism evidence="14 15">
    <name type="scientific">Pantherophis guttatus</name>
    <name type="common">Corn snake</name>
    <name type="synonym">Elaphe guttata</name>
    <dbReference type="NCBI Taxonomy" id="94885"/>
    <lineage>
        <taxon>Eukaryota</taxon>
        <taxon>Metazoa</taxon>
        <taxon>Chordata</taxon>
        <taxon>Craniata</taxon>
        <taxon>Vertebrata</taxon>
        <taxon>Euteleostomi</taxon>
        <taxon>Lepidosauria</taxon>
        <taxon>Squamata</taxon>
        <taxon>Bifurcata</taxon>
        <taxon>Unidentata</taxon>
        <taxon>Episquamata</taxon>
        <taxon>Toxicofera</taxon>
        <taxon>Serpentes</taxon>
        <taxon>Colubroidea</taxon>
        <taxon>Colubridae</taxon>
        <taxon>Colubrinae</taxon>
        <taxon>Pantherophis</taxon>
    </lineage>
</organism>
<dbReference type="InterPro" id="IPR008211">
    <property type="entry name" value="Laminin_N"/>
</dbReference>
<dbReference type="SMART" id="SM00282">
    <property type="entry name" value="LamG"/>
    <property type="match status" value="2"/>
</dbReference>
<dbReference type="PANTHER" id="PTHR46957:SF7">
    <property type="entry name" value="USHERIN"/>
    <property type="match status" value="1"/>
</dbReference>
<feature type="domain" description="Fibronectin type-III" evidence="12">
    <location>
        <begin position="3812"/>
        <end position="3900"/>
    </location>
</feature>
<keyword evidence="4" id="KW-0966">Cell projection</keyword>
<dbReference type="SMART" id="SM00180">
    <property type="entry name" value="EGF_Lam"/>
    <property type="match status" value="4"/>
</dbReference>
<evidence type="ECO:0000256" key="7">
    <source>
        <dbReference type="SAM" id="MobiDB-lite"/>
    </source>
</evidence>
<feature type="domain" description="Fibronectin type-III" evidence="12">
    <location>
        <begin position="2406"/>
        <end position="2494"/>
    </location>
</feature>
<gene>
    <name evidence="15" type="primary">USH2A</name>
</gene>
<dbReference type="InterPro" id="IPR013320">
    <property type="entry name" value="ConA-like_dom_sf"/>
</dbReference>
<dbReference type="InterPro" id="IPR036116">
    <property type="entry name" value="FN3_sf"/>
</dbReference>
<evidence type="ECO:0000256" key="4">
    <source>
        <dbReference type="ARBA" id="ARBA00023273"/>
    </source>
</evidence>
<feature type="domain" description="Fibronectin type-III" evidence="12">
    <location>
        <begin position="4566"/>
        <end position="4668"/>
    </location>
</feature>
<dbReference type="InterPro" id="IPR006558">
    <property type="entry name" value="LamG-like"/>
</dbReference>
<feature type="domain" description="Fibronectin type-III" evidence="12">
    <location>
        <begin position="4770"/>
        <end position="4860"/>
    </location>
</feature>
<feature type="chain" id="PRO_5046019958" evidence="9">
    <location>
        <begin position="18"/>
        <end position="5239"/>
    </location>
</feature>
<dbReference type="Gene3D" id="2.60.40.10">
    <property type="entry name" value="Immunoglobulins"/>
    <property type="match status" value="30"/>
</dbReference>
<dbReference type="Gene3D" id="2.60.120.200">
    <property type="match status" value="3"/>
</dbReference>
<feature type="domain" description="Fibronectin type-III" evidence="12">
    <location>
        <begin position="4192"/>
        <end position="4300"/>
    </location>
</feature>
<dbReference type="PROSITE" id="PS50025">
    <property type="entry name" value="LAM_G_DOMAIN"/>
    <property type="match status" value="2"/>
</dbReference>
<feature type="domain" description="Fibronectin type-III" evidence="12">
    <location>
        <begin position="4670"/>
        <end position="4769"/>
    </location>
</feature>
<evidence type="ECO:0000259" key="10">
    <source>
        <dbReference type="PROSITE" id="PS50025"/>
    </source>
</evidence>
<protein>
    <submittedName>
        <fullName evidence="15">Usherin</fullName>
    </submittedName>
</protein>
<dbReference type="Proteomes" id="UP001652622">
    <property type="component" value="Unplaced"/>
</dbReference>
<dbReference type="Gene3D" id="2.60.120.260">
    <property type="entry name" value="Galactose-binding domain-like"/>
    <property type="match status" value="1"/>
</dbReference>
<comment type="subcellular location">
    <subcellularLocation>
        <location evidence="1">Cell projection</location>
    </subcellularLocation>
</comment>
<evidence type="ECO:0000259" key="13">
    <source>
        <dbReference type="PROSITE" id="PS51117"/>
    </source>
</evidence>
<feature type="domain" description="Laminin EGF-like" evidence="11">
    <location>
        <begin position="639"/>
        <end position="691"/>
    </location>
</feature>
<feature type="domain" description="Laminin N-terminal" evidence="13">
    <location>
        <begin position="269"/>
        <end position="515"/>
    </location>
</feature>
<feature type="domain" description="Fibronectin type-III" evidence="12">
    <location>
        <begin position="2983"/>
        <end position="3086"/>
    </location>
</feature>
<evidence type="ECO:0000256" key="8">
    <source>
        <dbReference type="SAM" id="Phobius"/>
    </source>
</evidence>
<evidence type="ECO:0000259" key="11">
    <source>
        <dbReference type="PROSITE" id="PS50027"/>
    </source>
</evidence>
<dbReference type="Gene3D" id="2.10.25.10">
    <property type="entry name" value="Laminin"/>
    <property type="match status" value="3"/>
</dbReference>
<feature type="signal peptide" evidence="9">
    <location>
        <begin position="1"/>
        <end position="17"/>
    </location>
</feature>
<dbReference type="CDD" id="cd00063">
    <property type="entry name" value="FN3"/>
    <property type="match status" value="28"/>
</dbReference>
<dbReference type="Pfam" id="PF00053">
    <property type="entry name" value="EGF_laminin"/>
    <property type="match status" value="4"/>
</dbReference>
<dbReference type="CDD" id="cd00110">
    <property type="entry name" value="LamG"/>
    <property type="match status" value="2"/>
</dbReference>
<sequence>MICLVLHCGFLLHAIETSITVYYTTLPLASSQGHFPSLENVGAFKNISIVPTQATCGLPERTTFCQSSAVVESINFCIWQFCIQKCPYRSSPASYAAMLSEGLGNVIQQDQNDVPPGSFSNTSIIFHGEKGCFSTPHPRKLAVSFTLTVWLKPEKEGVMCMVEKTVHGQTVFKLTISEKETVFYYHTINGLQLPIKVMTLGRILVKKWNHLSVQVHHNRISFFINGLEDDDTVFDSRILTGLIADPSVDGEWRIGQNLNGSEQFVGRMQDFRLYQMALTNRDVFEVWSGKFPQLRIQSECRCPGSHPRVHPLVQRYCIPNGADDTTNDRVLRLNPEAHPLSYVNDNDIGTTWISSIFSTTEHLRHGVTITIDLENGQYQVFYVIIQFFSPQPEAIQIQRKKQPSIGWEDWQYFARDCSMFGMENNGSLQYPDSINCLQLPSHTPYSHGNITFSVLTPEPNHRPGYNDFYNTPSLQEFVKVSKIKIHLFGQYHTTMPWVNFSHRYYGIDEITISGRCNCFGHADHCDTSHSPYKCLCSEESYTEGNNCDRCQPLYNDKPFHPGDQVHAYNCKPCQCFSHAVSCHYNRTIDYFPNEYYRGGGGICDNCQHNTSGRNCELCNDFFYRHIDADLSALDVCKPCECYSAGTKNGSRFCNKIGGKCNCKRHVSGRQCNQCQEGFYNLQEFNPDGCSFCSCNASGTVDGDTTCHQNSGQCKCKENVIGIMAEGALSSELDLSPSPTRAPSPKPLRSKKAKSKASTQASHLESGQSEGILKMSKQDQLPEARDQTIPQFPGGMAAQDAGQIGPFIQRLNQRVPESTFTPTAAGLRVEENSLSGQDIDFQSFLAQTFTRIFQAGLQQSGLPIAPMDSAAVSMGQCHSSRVDHNHSVQGFKSVDLADQGDDYPEDLEMSDDENEVADKPAFQGLFNPALFKSLLRKAKAATNMDQGLGQSTVSGNQNESISNLFPLPMADLDFVPCPDLFAQVIQKPWERPGALSAPNNFDKKLYCASPKLDALLQVPSIDEPVASLTSPSILVGDAGDGLKQEDRRAELTFKKTHQAAAWAIRAATSASFFNRASLVWLRQLKDRVPTHDNRLQQDMAKLIAAVEYSADASLDAAKFASRALASAVTSRRLLWLRQWRADMKSKWRLTTASYQGGSLFGKSLDSILVEGRDKRKVLPSSYRRPDRRFSPFPPGLKCDNCVPNASNLDVHNLFGCSKTPSQQPPPKGQIVNSSAIRVTWNPPDSPNSNWLAYKLYRNGTQIYTTEDYHPYSLQVFVDSNLLPYTFYKYYIEASNIHGFTRSTELTYRTQPGIPLGNLHLNPVFPVGPYSISFNWTALSNDTGLIEKYILTCISSFEHQSCGQHESLGTSITIWNLVPFTKYNFYVQACTSGGCLLSQQLSIVTAQAPPEKQLPPVIQNISSTELAVEWLPPRKANGVIIRYELYMKGGVQSNGSHVSPENCVFQSNGWFNLDPVEDSVHEKALTPPVTSTVITDLEPFTDYEFRVLSANMAGSTISNWTLQRTAEAAPVFMPLPSVFPLSPYSLNVSWEKPRDNEARGEVMGYSVNVITEQKILPMFSQPLYVAEAHEQSYVMTGLEPYKTYSFTITLCNRIGCVDSKPGMGQTLAAAPVLLIAPDTEGINSTVIKITWYEPEELNGPPPVYQLERIDISLATSDVNVKKGIRFPGNGYYKFPNSTLPTNTYFTGIKISFKTAELDGLLFLCMSPGNQEEYTVLQLRRGRPYFLFDPQGSAISVTPENDGGRQYNDNNWHHISAIRNEALGTIIIDGQFSGSSEATSGSTIIGENTGIFVGGLPQDFIIERKDVGPTKIVTKGFVGCLRDIFLQKMHHPYEAWEPLKWEKAVEQRNVYHNWEGCPTCLEDGAHFLGKGFLELHSNIFRGGMDFEISFMFKTDQFSGLLLFIYNKDGPDYIAVELKSGSLIFLLNNGIVSTHVNLWLGLSYCDGKWNKIILSKRGSVASAKMNEWTDHVMEPDLEQLFVNSPAYLGGIPVEVQEAFKELGLEQGFGGCMKDVKFTRSAVVNLASVSSSAVRVNLDGCLSTDSAVNCRGNDSILVYQGKEKHVYDNGLQPFTEYLYRVIASNEGGSVSSAWSRSRTRESVLQNVLTLSRIHSINGYSIEVTWDEPVGVKGVIEKYILKASSEDGSNISVVSTEISNTSSCTGLLTGLCPFANYAVTLMACTLAGCTESSHALNISTPQEAPQNVQPPTTVSFPTSLWLSWAPPKAPNGIITQYILYMDAQQIYTGNETKLMVKDLKVFTPYQFLISACTMVGCKNSTQVTVLTTELPPVHVDVPDLIILDSRTLEAQWDIPKEVNGMVYRCILYIAKKEKKSIVWDAIYNSTDLFQNYTIQDLSPGTEYFIKLAACTTGGCTISETISVKTMKTGPEGVPAPKVQSYSSDSFNISWTKPEYMNGLITSYGLYMNGILVQNSSKVTYYISGLSPWSLHAFRVQACTANGCALGPLVKVHTTEDVPKGNIELFVINGGAKEVKVKWFPLNEPNGKITYAVLFTGIFYADKANGNYSILNCTQILHTGKEANVWVPIGGLIPFSNYTVEVNASNSQGYVISDPVEIALPAGAPDGMLPPRLSSATPTSLQVFWSIPVRNNAPGLPRYRLQIRLKNCPENNTELFSKPTIYLHHILKNLQPYTSYELRVIACNEYGDTFSNWTLIDTAEDKPGPIDPPLILEVKSRETTISWQPPSRPNGIVTHYNIYQNNQLHTTVPGARSKYVASFLHPYTVYQFQVEGCTSKGCSLSSESLPVQTLPDAPEDIPAPELYSDTPTSVLVSWQSPLHPNGPVENFTIERRIKGTEQVSTVASFPSNCSKSYLDQSTGLRPWKKYEYRILASTFQGGINSSSWVEVITRPSRPEYIQAPKVQALDPYTAQVSWESPSILNGEMLSYEIHMPNPRITITNNLTTSMSHVVTNLIPFTNYSVTIEACTGGGDYIGGCTKSLPTYMVTLPTFPQNISSVTVTPINESVITVHWQPPSKPNGHHIRYELLRRKIQQPLASNPPEDLNLWDNIYSGTQWFYEDKGLSRNTTYAYKLIVHNEVGYTSSEEVVVTTLPRFSEKGTNVAAKLLNYTAIEVTWTTPKPESLFPPEIIIINSTAVRVIVALPSNSNGVVTEYSIYVNNNRYETRMKAPGSFILGDLSPFTLYDIQVESCRRNVCVRSNGTQIRTAEDVPKDLLPPWIYVLGSRSLQINWTSPGQPNGIVLGYELLRKAQHPCPDAKQLSKHQSEGICLLLECNIHENICGRRCCNLQFKICCNGNQYNISSFQCCEDKYLSFLLNVSSACCGGQRYTVEPEYQYCGNYSTRIFTERSINRRIEELIQEGVFCCRHEYVNMSSIVCCSAFSGETKAHIKKNNSVALKCCVTELTPESEECCNGLGYNPLKYVCADRISSRMMMKIKEESKCIPLCPRSTEEVTYCGQCNFDMHTCLCAWIKSSRSYTKNKENKSICPSLEEKIYTGGPTQYSFKDKNLEPHITYEYRLAVWNKYGKSFSEMNSATTKQDVPEGVSPLHWTKVDNREDVIFLTWKEPCQPNGIIIYYIILQNGVERFRGKELNFMDTSDIQPYQEYSYFLRACTVAGCSDSSTVIAVTVQGIPENVLPPTIIPLNATTLHLSWVAPKKPNGLIKEYLIHRIGRGLICTSPADQVQLTITDLQPYENYNFTLTACTFAGCTTSQTTSGRTLQAAPQGVWSQPRHITVSSNVVELYWDEPEKKNGIVIQYRLFCNGEEIFKGGGENLNFTHSAMQPNNRYVYQLEASTWGGSNISEKYIVQTPATTPEEIHIPYNITVINAYSIFVAWDIPGSFKSNVPLEYNILLDAGSTAPLVKPVGQPKFIVLDGLDPCTQYEIRIQACQNAGCGVGKQVYATTAEDFPKDLSPPVISAIGPTYIAVKWLPPKKPNGIIRNYFIYRRPMETQEETLVFIWSEGTLECIDATDTLLPFTEYEYRVKAQNSKGSVNSSWSSTQTLEAPPSGMKAPSAQAISAHSLFLNWTSPTSPNGAISHYHVVYQERQNDPTINTQDVTTLTIPGEMYQTYLFGLEPYTTYYIHIAAVNNAGQVASPWTSVRTLEASPSGLSNFTVDKKENGRALLLRWAEPSKPNGNIKIYNIFNDGNLEYSGLSRQFLFRRLEPFTEYTLLLEACTAAGCTRSSPQQIWTDAAPPASQMAPVIHLVNATSIELSWSEPINSNGKIMRYEVIHRHTKENASGENSTTEEENIVFTEYNTGSNAFVYHAQHLQPWTTYEYKIRAWNSAGYTDSAWSAAKTSQASPEGMAAPMLTYIPQNPSKIWISWSFPEKSNGVLLSYKLQRNDVPYPFSFDASTFNYTDEGLLPYTEYNYVITACTLGGCCSSDHSRIQTLEAAPAIVSPPALEGIHSTQINVSWSPPQIQNGEIIKYILKLNGEEQYVGKSLFTTVVNLQPYTKYDIKLVACTNGGCTVSASQSAWTMEAPPLNLDPPKLLVTDSESLEITWKAPNNPNGKIQIYELRRNGLLVYSGLDRYYKDFMLTPGIEYIYTVTANNSQGSVTSQIAKIRTDPSAPSGMSPPLLHPWTSQTILVIWDPPAKVNGNLINYTIILREPIKSQKKVIYLDSFHDSFGRRSYNLTELKPYHRYEVQVQACSLLGCTHSEWSSVQTLEAPPEIQPAPFIDVQSSPDGFQTVLSIVWNGPKQPNGDILHYELYRRQPVPNQHNVSLVYNGSSTSFKDDTLLPFTEYEYQVWSINSAGRTASNWTKCKTGPAPPQGLPAPLFETVASTSAVVNIRPPLKPNGIITLYRFFSNTTKGKEKVLSEGTTAQQTIHGLKPFTTYSIGVEACTCFNCCSQGPMAQVTTQPAPPTQQPSPHIQNLTSRNASFLWDAPQEPNGIVRRYELHMYTFCLPWLLPIERVCKPGPIEVSYSGKNRHSSVSDLQPYTTYKLRVVSYNSVGSTTSEWITFTTEKEVPLYKSPFIIIGNLSTIFLDWSHTFLLNGLLKEYVLMEGGQRIYSGFDTRLYLPRTSDKIYLFQVTCITDEGSAVTPVIKYNAATGFGPVLTTPGENNKDNTKQAMFYTELWFVILMAILALILLAIFLSLILQRKINKQLYSRERPPLVSIQKRMSPMNVYSQGETHMGLSDTKIPGPASPLSMHSSRNISVLQGPSQSQIEDRFSQDSLHRSVSQLIEASEKKSSVEDTVWDAIIHGHDSNLCADDDDLVSTIKSFSTVTKPHTTFSDTHL</sequence>
<feature type="region of interest" description="Disordered" evidence="7">
    <location>
        <begin position="730"/>
        <end position="771"/>
    </location>
</feature>
<evidence type="ECO:0000256" key="5">
    <source>
        <dbReference type="ARBA" id="ARBA00023292"/>
    </source>
</evidence>
<dbReference type="SUPFAM" id="SSF57196">
    <property type="entry name" value="EGF/Laminin"/>
    <property type="match status" value="2"/>
</dbReference>
<feature type="domain" description="Fibronectin type-III" evidence="12">
    <location>
        <begin position="1223"/>
        <end position="1311"/>
    </location>
</feature>
<dbReference type="Pfam" id="PF00055">
    <property type="entry name" value="Laminin_N"/>
    <property type="match status" value="1"/>
</dbReference>
<dbReference type="PROSITE" id="PS50027">
    <property type="entry name" value="EGF_LAM_2"/>
    <property type="match status" value="1"/>
</dbReference>
<evidence type="ECO:0000313" key="15">
    <source>
        <dbReference type="RefSeq" id="XP_060548612.1"/>
    </source>
</evidence>
<feature type="domain" description="Fibronectin type-III" evidence="12">
    <location>
        <begin position="2121"/>
        <end position="2217"/>
    </location>
</feature>
<keyword evidence="8" id="KW-0812">Transmembrane</keyword>
<feature type="disulfide bond" evidence="6">
    <location>
        <begin position="662"/>
        <end position="671"/>
    </location>
</feature>
<feature type="domain" description="Fibronectin type-III" evidence="12">
    <location>
        <begin position="3999"/>
        <end position="4102"/>
    </location>
</feature>
<name>A0ABM3ZJR2_PANGU</name>
<feature type="domain" description="Fibronectin type-III" evidence="12">
    <location>
        <begin position="3719"/>
        <end position="3809"/>
    </location>
</feature>
<dbReference type="InterPro" id="IPR002049">
    <property type="entry name" value="LE_dom"/>
</dbReference>
<dbReference type="PROSITE" id="PS01248">
    <property type="entry name" value="EGF_LAM_1"/>
    <property type="match status" value="1"/>
</dbReference>
<keyword evidence="8" id="KW-0472">Membrane</keyword>
<feature type="domain" description="Fibronectin type-III" evidence="12">
    <location>
        <begin position="1313"/>
        <end position="1409"/>
    </location>
</feature>
<evidence type="ECO:0000256" key="3">
    <source>
        <dbReference type="ARBA" id="ARBA00023157"/>
    </source>
</evidence>
<dbReference type="InterPro" id="IPR001791">
    <property type="entry name" value="Laminin_G"/>
</dbReference>
<dbReference type="PROSITE" id="PS51117">
    <property type="entry name" value="LAMININ_NTER"/>
    <property type="match status" value="1"/>
</dbReference>
<dbReference type="InterPro" id="IPR021623">
    <property type="entry name" value="LAP2alpha_C"/>
</dbReference>
<dbReference type="PANTHER" id="PTHR46957">
    <property type="entry name" value="CYTOKINE RECEPTOR"/>
    <property type="match status" value="1"/>
</dbReference>
<dbReference type="Pfam" id="PF02210">
    <property type="entry name" value="Laminin_G_2"/>
    <property type="match status" value="2"/>
</dbReference>
<feature type="domain" description="Fibronectin type-III" evidence="12">
    <location>
        <begin position="3904"/>
        <end position="3998"/>
    </location>
</feature>
<dbReference type="CDD" id="cd00055">
    <property type="entry name" value="EGF_Lam"/>
    <property type="match status" value="4"/>
</dbReference>
<dbReference type="GeneID" id="117671366"/>
<dbReference type="PROSITE" id="PS50853">
    <property type="entry name" value="FN3"/>
    <property type="match status" value="29"/>
</dbReference>
<dbReference type="Pfam" id="PF00041">
    <property type="entry name" value="fn3"/>
    <property type="match status" value="15"/>
</dbReference>
<proteinExistence type="predicted"/>
<feature type="domain" description="Fibronectin type-III" evidence="12">
    <location>
        <begin position="2889"/>
        <end position="2982"/>
    </location>
</feature>
<dbReference type="SUPFAM" id="SSF49899">
    <property type="entry name" value="Concanavalin A-like lectins/glucanases"/>
    <property type="match status" value="3"/>
</dbReference>
<feature type="domain" description="Fibronectin type-III" evidence="12">
    <location>
        <begin position="3536"/>
        <end position="3624"/>
    </location>
</feature>
<feature type="domain" description="Fibronectin type-III" evidence="12">
    <location>
        <begin position="3115"/>
        <end position="3201"/>
    </location>
</feature>
<dbReference type="SMART" id="SM00136">
    <property type="entry name" value="LamNT"/>
    <property type="match status" value="1"/>
</dbReference>
<feature type="domain" description="Laminin G" evidence="10">
    <location>
        <begin position="1879"/>
        <end position="2056"/>
    </location>
</feature>
<dbReference type="InterPro" id="IPR003961">
    <property type="entry name" value="FN3_dom"/>
</dbReference>
<evidence type="ECO:0000256" key="9">
    <source>
        <dbReference type="SAM" id="SignalP"/>
    </source>
</evidence>
<feature type="transmembrane region" description="Helical" evidence="8">
    <location>
        <begin position="5077"/>
        <end position="5099"/>
    </location>
</feature>
<evidence type="ECO:0000256" key="6">
    <source>
        <dbReference type="PROSITE-ProRule" id="PRU00460"/>
    </source>
</evidence>
<dbReference type="SUPFAM" id="SSF49265">
    <property type="entry name" value="Fibronectin type III"/>
    <property type="match status" value="20"/>
</dbReference>
<feature type="domain" description="Fibronectin type-III" evidence="12">
    <location>
        <begin position="4862"/>
        <end position="4966"/>
    </location>
</feature>
<dbReference type="Pfam" id="PF13385">
    <property type="entry name" value="Laminin_G_3"/>
    <property type="match status" value="1"/>
</dbReference>
<feature type="domain" description="Fibronectin type-III" evidence="12">
    <location>
        <begin position="2308"/>
        <end position="2405"/>
    </location>
</feature>
<comment type="caution">
    <text evidence="6">Lacks conserved residue(s) required for the propagation of feature annotation.</text>
</comment>